<dbReference type="GO" id="GO:0003677">
    <property type="term" value="F:DNA binding"/>
    <property type="evidence" value="ECO:0007669"/>
    <property type="project" value="InterPro"/>
</dbReference>
<dbReference type="EMBL" id="CP015402">
    <property type="protein sequence ID" value="ANU62536.1"/>
    <property type="molecule type" value="Genomic_DNA"/>
</dbReference>
<dbReference type="EMBL" id="CP015402">
    <property type="protein sequence ID" value="ANU63740.1"/>
    <property type="molecule type" value="Genomic_DNA"/>
</dbReference>
<dbReference type="NCBIfam" id="NF033580">
    <property type="entry name" value="transpos_IS5_3"/>
    <property type="match status" value="1"/>
</dbReference>
<evidence type="ECO:0000259" key="1">
    <source>
        <dbReference type="Pfam" id="PF01609"/>
    </source>
</evidence>
<dbReference type="Pfam" id="PF13340">
    <property type="entry name" value="DUF4096"/>
    <property type="match status" value="1"/>
</dbReference>
<dbReference type="KEGG" id="pary:A4V02_02610"/>
<dbReference type="InterPro" id="IPR025161">
    <property type="entry name" value="IS402-like_dom"/>
</dbReference>
<name>A0A1B1SAB3_9BACT</name>
<dbReference type="GO" id="GO:0006313">
    <property type="term" value="P:DNA transposition"/>
    <property type="evidence" value="ECO:0007669"/>
    <property type="project" value="InterPro"/>
</dbReference>
<feature type="domain" description="Transposase IS4-like" evidence="1">
    <location>
        <begin position="98"/>
        <end position="244"/>
    </location>
</feature>
<dbReference type="AlphaFoldDB" id="A0A1B1SAB3"/>
<accession>A0A1Z2XEC2</accession>
<gene>
    <name evidence="3" type="ORF">A4V02_01485</name>
    <name evidence="4" type="ORF">A4V02_02610</name>
    <name evidence="5" type="ORF">A4V02_05295</name>
    <name evidence="6" type="ORF">A4V02_07385</name>
    <name evidence="7" type="ORF">A4V02_08360</name>
</gene>
<evidence type="ECO:0000313" key="7">
    <source>
        <dbReference type="EMBL" id="ANU63740.1"/>
    </source>
</evidence>
<dbReference type="Pfam" id="PF01609">
    <property type="entry name" value="DDE_Tnp_1"/>
    <property type="match status" value="1"/>
</dbReference>
<dbReference type="KEGG" id="pary:A4V02_07385"/>
<protein>
    <submittedName>
        <fullName evidence="7">DDE transposase</fullName>
    </submittedName>
</protein>
<dbReference type="STRING" id="1796646.A4V02_01485"/>
<dbReference type="EMBL" id="CP015402">
    <property type="protein sequence ID" value="ANU63190.1"/>
    <property type="molecule type" value="Genomic_DNA"/>
</dbReference>
<evidence type="ECO:0000313" key="4">
    <source>
        <dbReference type="EMBL" id="ANU62723.1"/>
    </source>
</evidence>
<dbReference type="Proteomes" id="UP000186351">
    <property type="component" value="Chromosome"/>
</dbReference>
<evidence type="ECO:0000313" key="8">
    <source>
        <dbReference type="Proteomes" id="UP000186351"/>
    </source>
</evidence>
<sequence length="257" mass="30163">MHEINLYQTHLTEGQWSYINKEFLENDRRKRKYSLQSVFEAILYLLASGCQWRRLPHDYPAWKSVYYYYHKWRQEGRVEHFLEKLVRKIRRKRGQASSPSVGAMDAQSVRWGSRQGDNGYDGNKKVKGVKRNIITDRNGFILARKVCNAGIHDSKMAHDLCGLADDVWEDLRKVLSDRGYRGDVDKDIEKDFGIELEVSNTPNGVKGFLPKPLRWVVERTFAWLDSCRRLARNYEILNESAEEMIDFAAIKFLINKI</sequence>
<dbReference type="OrthoDB" id="1270539at2"/>
<keyword evidence="8" id="KW-1185">Reference proteome</keyword>
<dbReference type="PANTHER" id="PTHR30007:SF0">
    <property type="entry name" value="TRANSPOSASE"/>
    <property type="match status" value="1"/>
</dbReference>
<dbReference type="KEGG" id="pary:A4V02_08360"/>
<feature type="domain" description="Insertion element IS402-like" evidence="2">
    <location>
        <begin position="11"/>
        <end position="80"/>
    </location>
</feature>
<reference evidence="8" key="1">
    <citation type="submission" date="2016-04" db="EMBL/GenBank/DDBJ databases">
        <title>Complete Genome Sequences of Twelve Strains of a Stable Defined Moderately Diverse Mouse Microbiota 2 (sDMDMm2).</title>
        <authorList>
            <person name="Uchimura Y."/>
            <person name="Wyss M."/>
            <person name="Brugiroux S."/>
            <person name="Limenitakis J.P."/>
            <person name="Stecher B."/>
            <person name="McCoy K.D."/>
            <person name="Macpherson A.J."/>
        </authorList>
    </citation>
    <scope>NUCLEOTIDE SEQUENCE [LARGE SCALE GENOMIC DNA]</scope>
    <source>
        <strain evidence="4 8">YL27</strain>
    </source>
</reference>
<dbReference type="KEGG" id="pary:A4V02_01485"/>
<dbReference type="GeneID" id="65536871"/>
<dbReference type="EMBL" id="CP015402">
    <property type="protein sequence ID" value="ANU63564.1"/>
    <property type="molecule type" value="Genomic_DNA"/>
</dbReference>
<evidence type="ECO:0000313" key="5">
    <source>
        <dbReference type="EMBL" id="ANU63190.1"/>
    </source>
</evidence>
<evidence type="ECO:0000259" key="2">
    <source>
        <dbReference type="Pfam" id="PF13340"/>
    </source>
</evidence>
<evidence type="ECO:0000313" key="3">
    <source>
        <dbReference type="EMBL" id="ANU62536.1"/>
    </source>
</evidence>
<dbReference type="EMBL" id="CP015402">
    <property type="protein sequence ID" value="ANU62723.1"/>
    <property type="molecule type" value="Genomic_DNA"/>
</dbReference>
<dbReference type="RefSeq" id="WP_068959933.1">
    <property type="nucleotide sequence ID" value="NZ_CAJTAP010000049.1"/>
</dbReference>
<dbReference type="KEGG" id="pary:A4V02_05295"/>
<organism evidence="7 8">
    <name type="scientific">Muribaculum intestinale</name>
    <dbReference type="NCBI Taxonomy" id="1796646"/>
    <lineage>
        <taxon>Bacteria</taxon>
        <taxon>Pseudomonadati</taxon>
        <taxon>Bacteroidota</taxon>
        <taxon>Bacteroidia</taxon>
        <taxon>Bacteroidales</taxon>
        <taxon>Muribaculaceae</taxon>
        <taxon>Muribaculum</taxon>
    </lineage>
</organism>
<dbReference type="GO" id="GO:0004803">
    <property type="term" value="F:transposase activity"/>
    <property type="evidence" value="ECO:0007669"/>
    <property type="project" value="InterPro"/>
</dbReference>
<accession>A0A1B1SAB3</accession>
<dbReference type="PANTHER" id="PTHR30007">
    <property type="entry name" value="PHP DOMAIN PROTEIN"/>
    <property type="match status" value="1"/>
</dbReference>
<reference evidence="7" key="2">
    <citation type="submission" date="2017-04" db="EMBL/GenBank/DDBJ databases">
        <title>Complete Genome Sequences of Twelve Strains of a Stable Defined Moderately Diverse Mouse Microbiota 2 (sDMDMm2).</title>
        <authorList>
            <person name="Uchimura Y."/>
            <person name="Wyss M."/>
            <person name="Brugiroux S."/>
            <person name="Limenitakis J.P."/>
            <person name="Stecher B."/>
            <person name="McCoy K.D."/>
            <person name="Macpherson A.J."/>
        </authorList>
    </citation>
    <scope>NUCLEOTIDE SEQUENCE</scope>
    <source>
        <strain evidence="7 8">YL27</strain>
    </source>
</reference>
<evidence type="ECO:0000313" key="6">
    <source>
        <dbReference type="EMBL" id="ANU63564.1"/>
    </source>
</evidence>
<proteinExistence type="predicted"/>
<dbReference type="InterPro" id="IPR002559">
    <property type="entry name" value="Transposase_11"/>
</dbReference>